<dbReference type="InterPro" id="IPR000719">
    <property type="entry name" value="Prot_kinase_dom"/>
</dbReference>
<dbReference type="EMBL" id="BMNE01000004">
    <property type="protein sequence ID" value="GGN86300.1"/>
    <property type="molecule type" value="Genomic_DNA"/>
</dbReference>
<gene>
    <name evidence="11" type="ORF">GCM10011610_41450</name>
</gene>
<keyword evidence="2" id="KW-0723">Serine/threonine-protein kinase</keyword>
<dbReference type="EC" id="2.7.11.1" evidence="1"/>
<dbReference type="InterPro" id="IPR008271">
    <property type="entry name" value="Ser/Thr_kinase_AS"/>
</dbReference>
<dbReference type="SUPFAM" id="SSF56112">
    <property type="entry name" value="Protein kinase-like (PK-like)"/>
    <property type="match status" value="1"/>
</dbReference>
<reference evidence="12" key="1">
    <citation type="journal article" date="2019" name="Int. J. Syst. Evol. Microbiol.">
        <title>The Global Catalogue of Microorganisms (GCM) 10K type strain sequencing project: providing services to taxonomists for standard genome sequencing and annotation.</title>
        <authorList>
            <consortium name="The Broad Institute Genomics Platform"/>
            <consortium name="The Broad Institute Genome Sequencing Center for Infectious Disease"/>
            <person name="Wu L."/>
            <person name="Ma J."/>
        </authorList>
    </citation>
    <scope>NUCLEOTIDE SEQUENCE [LARGE SCALE GENOMIC DNA]</scope>
    <source>
        <strain evidence="12">CGMCC 4.7329</strain>
    </source>
</reference>
<evidence type="ECO:0000256" key="5">
    <source>
        <dbReference type="ARBA" id="ARBA00022777"/>
    </source>
</evidence>
<accession>A0ABQ2KKK7</accession>
<dbReference type="InterPro" id="IPR017441">
    <property type="entry name" value="Protein_kinase_ATP_BS"/>
</dbReference>
<organism evidence="11 12">
    <name type="scientific">Nocardia rhizosphaerihabitans</name>
    <dbReference type="NCBI Taxonomy" id="1691570"/>
    <lineage>
        <taxon>Bacteria</taxon>
        <taxon>Bacillati</taxon>
        <taxon>Actinomycetota</taxon>
        <taxon>Actinomycetes</taxon>
        <taxon>Mycobacteriales</taxon>
        <taxon>Nocardiaceae</taxon>
        <taxon>Nocardia</taxon>
    </lineage>
</organism>
<evidence type="ECO:0000313" key="12">
    <source>
        <dbReference type="Proteomes" id="UP000658127"/>
    </source>
</evidence>
<evidence type="ECO:0000256" key="6">
    <source>
        <dbReference type="ARBA" id="ARBA00022840"/>
    </source>
</evidence>
<keyword evidence="6 7" id="KW-0067">ATP-binding</keyword>
<evidence type="ECO:0000313" key="11">
    <source>
        <dbReference type="EMBL" id="GGN86300.1"/>
    </source>
</evidence>
<evidence type="ECO:0000256" key="9">
    <source>
        <dbReference type="SAM" id="Phobius"/>
    </source>
</evidence>
<dbReference type="PROSITE" id="PS00108">
    <property type="entry name" value="PROTEIN_KINASE_ST"/>
    <property type="match status" value="1"/>
</dbReference>
<dbReference type="CDD" id="cd14014">
    <property type="entry name" value="STKc_PknB_like"/>
    <property type="match status" value="1"/>
</dbReference>
<dbReference type="InterPro" id="IPR011009">
    <property type="entry name" value="Kinase-like_dom_sf"/>
</dbReference>
<keyword evidence="9" id="KW-0472">Membrane</keyword>
<name>A0ABQ2KKK7_9NOCA</name>
<dbReference type="PANTHER" id="PTHR43289">
    <property type="entry name" value="MITOGEN-ACTIVATED PROTEIN KINASE KINASE KINASE 20-RELATED"/>
    <property type="match status" value="1"/>
</dbReference>
<evidence type="ECO:0000256" key="7">
    <source>
        <dbReference type="PROSITE-ProRule" id="PRU10141"/>
    </source>
</evidence>
<sequence>MSSLRAGEAFAGYQVEGVLGHGGMGTVYLARHPRLPRLTALKVLNPEMFADSEIRSRFEREAEVAAQLEHPNIVSVYDRGVEGTVPWIAMRYVAGADAAALGIVDPDRAMRIITDVASALDHAHRRGVLHRDVKPANILLAAPEADEPERVLLTDFGIARSHDMRGLTRTGTFTATLAYAAPEQLAALPLDHRCDQYSLACTLFMLLTGDSPFAATNPVALIDAQMRQPPPPLSSRRPDLPRSLDAVIGRALAKRAEDRYSSCSEFAWAAAEALRAREVDTVLATPFMSRQPAPMAPRPVPGAQHTPSPYLPPIANHSPARRAGPRRKWPVVVGVIVLGIVGTAGTFAGLEIRDRINYGPTAIEAAMPSKLRNAATCTAPESGGLTCTIPGTDALLIGGTRNGEVRFHATIQRMPDQHVENIRIGRGAYIGDLIDQGETVARIPSNGNDTGLYWSNAATGLAISAGGFKDVLSAQTFLKRSGLTN</sequence>
<comment type="caution">
    <text evidence="11">The sequence shown here is derived from an EMBL/GenBank/DDBJ whole genome shotgun (WGS) entry which is preliminary data.</text>
</comment>
<feature type="transmembrane region" description="Helical" evidence="9">
    <location>
        <begin position="329"/>
        <end position="350"/>
    </location>
</feature>
<keyword evidence="3" id="KW-0808">Transferase</keyword>
<evidence type="ECO:0000256" key="3">
    <source>
        <dbReference type="ARBA" id="ARBA00022679"/>
    </source>
</evidence>
<dbReference type="Proteomes" id="UP000658127">
    <property type="component" value="Unassembled WGS sequence"/>
</dbReference>
<dbReference type="Gene3D" id="1.10.510.10">
    <property type="entry name" value="Transferase(Phosphotransferase) domain 1"/>
    <property type="match status" value="1"/>
</dbReference>
<protein>
    <recommendedName>
        <fullName evidence="1">non-specific serine/threonine protein kinase</fullName>
        <ecNumber evidence="1">2.7.11.1</ecNumber>
    </recommendedName>
</protein>
<feature type="region of interest" description="Disordered" evidence="8">
    <location>
        <begin position="293"/>
        <end position="324"/>
    </location>
</feature>
<dbReference type="PROSITE" id="PS00107">
    <property type="entry name" value="PROTEIN_KINASE_ATP"/>
    <property type="match status" value="1"/>
</dbReference>
<evidence type="ECO:0000256" key="4">
    <source>
        <dbReference type="ARBA" id="ARBA00022741"/>
    </source>
</evidence>
<evidence type="ECO:0000259" key="10">
    <source>
        <dbReference type="PROSITE" id="PS50011"/>
    </source>
</evidence>
<dbReference type="PANTHER" id="PTHR43289:SF6">
    <property type="entry name" value="SERINE_THREONINE-PROTEIN KINASE NEKL-3"/>
    <property type="match status" value="1"/>
</dbReference>
<feature type="binding site" evidence="7">
    <location>
        <position position="42"/>
    </location>
    <ligand>
        <name>ATP</name>
        <dbReference type="ChEBI" id="CHEBI:30616"/>
    </ligand>
</feature>
<keyword evidence="12" id="KW-1185">Reference proteome</keyword>
<dbReference type="PROSITE" id="PS50011">
    <property type="entry name" value="PROTEIN_KINASE_DOM"/>
    <property type="match status" value="1"/>
</dbReference>
<evidence type="ECO:0000256" key="1">
    <source>
        <dbReference type="ARBA" id="ARBA00012513"/>
    </source>
</evidence>
<keyword evidence="9" id="KW-0812">Transmembrane</keyword>
<feature type="domain" description="Protein kinase" evidence="10">
    <location>
        <begin position="13"/>
        <end position="288"/>
    </location>
</feature>
<keyword evidence="4 7" id="KW-0547">Nucleotide-binding</keyword>
<dbReference type="SMART" id="SM00220">
    <property type="entry name" value="S_TKc"/>
    <property type="match status" value="1"/>
</dbReference>
<keyword evidence="5" id="KW-0418">Kinase</keyword>
<evidence type="ECO:0000256" key="2">
    <source>
        <dbReference type="ARBA" id="ARBA00022527"/>
    </source>
</evidence>
<proteinExistence type="predicted"/>
<keyword evidence="9" id="KW-1133">Transmembrane helix</keyword>
<dbReference type="Pfam" id="PF00069">
    <property type="entry name" value="Pkinase"/>
    <property type="match status" value="1"/>
</dbReference>
<dbReference type="Gene3D" id="3.30.200.20">
    <property type="entry name" value="Phosphorylase Kinase, domain 1"/>
    <property type="match status" value="1"/>
</dbReference>
<evidence type="ECO:0000256" key="8">
    <source>
        <dbReference type="SAM" id="MobiDB-lite"/>
    </source>
</evidence>